<keyword evidence="4" id="KW-0472">Membrane</keyword>
<organism evidence="6 7">
    <name type="scientific">Desulfonispora thiosulfatigenes DSM 11270</name>
    <dbReference type="NCBI Taxonomy" id="656914"/>
    <lineage>
        <taxon>Bacteria</taxon>
        <taxon>Bacillati</taxon>
        <taxon>Bacillota</taxon>
        <taxon>Clostridia</taxon>
        <taxon>Eubacteriales</taxon>
        <taxon>Peptococcaceae</taxon>
        <taxon>Desulfonispora</taxon>
    </lineage>
</organism>
<dbReference type="GO" id="GO:0015226">
    <property type="term" value="F:carnitine transmembrane transporter activity"/>
    <property type="evidence" value="ECO:0007669"/>
    <property type="project" value="TreeGrafter"/>
</dbReference>
<dbReference type="GO" id="GO:0031460">
    <property type="term" value="P:glycine betaine transport"/>
    <property type="evidence" value="ECO:0007669"/>
    <property type="project" value="TreeGrafter"/>
</dbReference>
<accession>A0A1W1V2P0</accession>
<dbReference type="GO" id="GO:0015871">
    <property type="term" value="P:choline transport"/>
    <property type="evidence" value="ECO:0007669"/>
    <property type="project" value="TreeGrafter"/>
</dbReference>
<dbReference type="PANTHER" id="PTHR47737">
    <property type="entry name" value="GLYCINE BETAINE/PROLINE BETAINE TRANSPORT SYSTEM PERMEASE PROTEIN PROW"/>
    <property type="match status" value="1"/>
</dbReference>
<dbReference type="SUPFAM" id="SSF53850">
    <property type="entry name" value="Periplasmic binding protein-like II"/>
    <property type="match status" value="1"/>
</dbReference>
<evidence type="ECO:0000256" key="2">
    <source>
        <dbReference type="ARBA" id="ARBA00022448"/>
    </source>
</evidence>
<dbReference type="PANTHER" id="PTHR47737:SF1">
    <property type="entry name" value="GLYCINE BETAINE_PROLINE BETAINE TRANSPORT SYSTEM PERMEASE PROTEIN PROW"/>
    <property type="match status" value="1"/>
</dbReference>
<comment type="subcellular location">
    <subcellularLocation>
        <location evidence="1">Cell membrane</location>
    </subcellularLocation>
</comment>
<keyword evidence="7" id="KW-1185">Reference proteome</keyword>
<dbReference type="Proteomes" id="UP000192731">
    <property type="component" value="Unassembled WGS sequence"/>
</dbReference>
<sequence length="293" mass="32550">MKKYLVLTLILMLSLTLIVGCGNSGSNEGGESGEASKKVELAYVEWATEITSNNVVKVVLEEKLGYDVELTSVGAAAMFQAVAMGDVDGIVAAWLPTTHNSYVDKIKDDVEDLGVNLDGTRIGLVVPKYVDIDSIEELKANADKFDGKIIGIEPGAGIMDKTEIAIEEYGLDNFELGEGTGATMTAALADALKNEEWVVVTGWSPHWKFARWDLKYLEDPKNIYGGEEQIHTIVRKGLKEDMPEVYTFLDKFNWTPEDMEKVMIWNEEEGADPYENAKRWVAENEDKVNAWLE</sequence>
<dbReference type="RefSeq" id="WP_084052716.1">
    <property type="nucleotide sequence ID" value="NZ_FWWT01000014.1"/>
</dbReference>
<evidence type="ECO:0000256" key="4">
    <source>
        <dbReference type="ARBA" id="ARBA00023136"/>
    </source>
</evidence>
<evidence type="ECO:0000313" key="7">
    <source>
        <dbReference type="Proteomes" id="UP000192731"/>
    </source>
</evidence>
<evidence type="ECO:0000256" key="3">
    <source>
        <dbReference type="ARBA" id="ARBA00022475"/>
    </source>
</evidence>
<name>A0A1W1V2P0_DESTI</name>
<dbReference type="STRING" id="656914.SAMN00017405_1733"/>
<dbReference type="Pfam" id="PF04069">
    <property type="entry name" value="OpuAC"/>
    <property type="match status" value="1"/>
</dbReference>
<dbReference type="InterPro" id="IPR007210">
    <property type="entry name" value="ABC_Gly_betaine_transp_sub-bd"/>
</dbReference>
<dbReference type="CDD" id="cd13639">
    <property type="entry name" value="PBP2_OpuAC_like"/>
    <property type="match status" value="1"/>
</dbReference>
<dbReference type="Gene3D" id="3.40.190.10">
    <property type="entry name" value="Periplasmic binding protein-like II"/>
    <property type="match status" value="1"/>
</dbReference>
<proteinExistence type="predicted"/>
<dbReference type="AlphaFoldDB" id="A0A1W1V2P0"/>
<reference evidence="6 7" key="1">
    <citation type="submission" date="2017-04" db="EMBL/GenBank/DDBJ databases">
        <authorList>
            <person name="Afonso C.L."/>
            <person name="Miller P.J."/>
            <person name="Scott M.A."/>
            <person name="Spackman E."/>
            <person name="Goraichik I."/>
            <person name="Dimitrov K.M."/>
            <person name="Suarez D.L."/>
            <person name="Swayne D.E."/>
        </authorList>
    </citation>
    <scope>NUCLEOTIDE SEQUENCE [LARGE SCALE GENOMIC DNA]</scope>
    <source>
        <strain evidence="6 7">DSM 11270</strain>
    </source>
</reference>
<evidence type="ECO:0000313" key="6">
    <source>
        <dbReference type="EMBL" id="SMB87647.1"/>
    </source>
</evidence>
<dbReference type="PROSITE" id="PS51257">
    <property type="entry name" value="PROKAR_LIPOPROTEIN"/>
    <property type="match status" value="1"/>
</dbReference>
<dbReference type="OrthoDB" id="9787902at2"/>
<dbReference type="GO" id="GO:0043190">
    <property type="term" value="C:ATP-binding cassette (ABC) transporter complex"/>
    <property type="evidence" value="ECO:0007669"/>
    <property type="project" value="InterPro"/>
</dbReference>
<protein>
    <submittedName>
        <fullName evidence="6">Glycine betaine/proline transport system substrate-binding protein</fullName>
    </submittedName>
</protein>
<dbReference type="Gene3D" id="3.40.190.100">
    <property type="entry name" value="Glycine betaine-binding periplasmic protein, domain 2"/>
    <property type="match status" value="1"/>
</dbReference>
<feature type="domain" description="ABC-type glycine betaine transport system substrate-binding" evidence="5">
    <location>
        <begin position="37"/>
        <end position="283"/>
    </location>
</feature>
<dbReference type="GO" id="GO:0005275">
    <property type="term" value="F:amine transmembrane transporter activity"/>
    <property type="evidence" value="ECO:0007669"/>
    <property type="project" value="TreeGrafter"/>
</dbReference>
<gene>
    <name evidence="6" type="ORF">SAMN00017405_1733</name>
</gene>
<keyword evidence="3" id="KW-1003">Cell membrane</keyword>
<dbReference type="EMBL" id="FWWT01000014">
    <property type="protein sequence ID" value="SMB87647.1"/>
    <property type="molecule type" value="Genomic_DNA"/>
</dbReference>
<keyword evidence="2" id="KW-0813">Transport</keyword>
<evidence type="ECO:0000256" key="1">
    <source>
        <dbReference type="ARBA" id="ARBA00004236"/>
    </source>
</evidence>
<evidence type="ECO:0000259" key="5">
    <source>
        <dbReference type="Pfam" id="PF04069"/>
    </source>
</evidence>